<dbReference type="GO" id="GO:0005509">
    <property type="term" value="F:calcium ion binding"/>
    <property type="evidence" value="ECO:0007669"/>
    <property type="project" value="InterPro"/>
</dbReference>
<dbReference type="SUPFAM" id="SSF141072">
    <property type="entry name" value="CalX-like"/>
    <property type="match status" value="14"/>
</dbReference>
<dbReference type="SMART" id="SM00710">
    <property type="entry name" value="PbH1"/>
    <property type="match status" value="9"/>
</dbReference>
<dbReference type="SMART" id="SM00237">
    <property type="entry name" value="Calx_beta"/>
    <property type="match status" value="11"/>
</dbReference>
<dbReference type="Pfam" id="PF17210">
    <property type="entry name" value="SdrD_B"/>
    <property type="match status" value="2"/>
</dbReference>
<dbReference type="GO" id="GO:0007154">
    <property type="term" value="P:cell communication"/>
    <property type="evidence" value="ECO:0007669"/>
    <property type="project" value="InterPro"/>
</dbReference>
<dbReference type="NCBIfam" id="TIGR02608">
    <property type="entry name" value="delta_60_rpt"/>
    <property type="match status" value="13"/>
</dbReference>
<dbReference type="GO" id="GO:0016020">
    <property type="term" value="C:membrane"/>
    <property type="evidence" value="ECO:0007669"/>
    <property type="project" value="InterPro"/>
</dbReference>
<dbReference type="InterPro" id="IPR033764">
    <property type="entry name" value="Sdr_B"/>
</dbReference>
<dbReference type="Gene3D" id="1.10.287.1490">
    <property type="match status" value="1"/>
</dbReference>
<dbReference type="SMART" id="SM00736">
    <property type="entry name" value="CADG"/>
    <property type="match status" value="1"/>
</dbReference>
<dbReference type="KEGG" id="rcf:Poly24_23530"/>
<feature type="domain" description="Calx-beta" evidence="9">
    <location>
        <begin position="5097"/>
        <end position="5192"/>
    </location>
</feature>
<dbReference type="RefSeq" id="WP_197452501.1">
    <property type="nucleotide sequence ID" value="NZ_CP036348.1"/>
</dbReference>
<dbReference type="InterPro" id="IPR036439">
    <property type="entry name" value="Dockerin_dom_sf"/>
</dbReference>
<comment type="subcellular location">
    <subcellularLocation>
        <location evidence="1">Secreted</location>
    </subcellularLocation>
</comment>
<dbReference type="SUPFAM" id="SSF63829">
    <property type="entry name" value="Calcium-dependent phosphotriesterase"/>
    <property type="match status" value="1"/>
</dbReference>
<dbReference type="InterPro" id="IPR002105">
    <property type="entry name" value="Dockerin_1_rpt"/>
</dbReference>
<dbReference type="GO" id="GO:0030001">
    <property type="term" value="P:metal ion transport"/>
    <property type="evidence" value="ECO:0007669"/>
    <property type="project" value="TreeGrafter"/>
</dbReference>
<dbReference type="GO" id="GO:0005576">
    <property type="term" value="C:extracellular region"/>
    <property type="evidence" value="ECO:0007669"/>
    <property type="project" value="UniProtKB-SubCell"/>
</dbReference>
<feature type="domain" description="Calx-beta" evidence="9">
    <location>
        <begin position="2773"/>
        <end position="2874"/>
    </location>
</feature>
<feature type="domain" description="Calx-beta" evidence="9">
    <location>
        <begin position="2068"/>
        <end position="2167"/>
    </location>
</feature>
<dbReference type="Gene3D" id="1.10.1330.10">
    <property type="entry name" value="Dockerin domain"/>
    <property type="match status" value="1"/>
</dbReference>
<keyword evidence="3" id="KW-0732">Signal</keyword>
<dbReference type="Pfam" id="PF00404">
    <property type="entry name" value="Dockerin_1"/>
    <property type="match status" value="1"/>
</dbReference>
<feature type="domain" description="Calx-beta" evidence="9">
    <location>
        <begin position="2180"/>
        <end position="2276"/>
    </location>
</feature>
<evidence type="ECO:0000256" key="1">
    <source>
        <dbReference type="ARBA" id="ARBA00004613"/>
    </source>
</evidence>
<reference evidence="11 12" key="1">
    <citation type="submission" date="2019-02" db="EMBL/GenBank/DDBJ databases">
        <title>Deep-cultivation of Planctomycetes and their phenomic and genomic characterization uncovers novel biology.</title>
        <authorList>
            <person name="Wiegand S."/>
            <person name="Jogler M."/>
            <person name="Boedeker C."/>
            <person name="Pinto D."/>
            <person name="Vollmers J."/>
            <person name="Rivas-Marin E."/>
            <person name="Kohn T."/>
            <person name="Peeters S.H."/>
            <person name="Heuer A."/>
            <person name="Rast P."/>
            <person name="Oberbeckmann S."/>
            <person name="Bunk B."/>
            <person name="Jeske O."/>
            <person name="Meyerdierks A."/>
            <person name="Storesund J.E."/>
            <person name="Kallscheuer N."/>
            <person name="Luecker S."/>
            <person name="Lage O.M."/>
            <person name="Pohl T."/>
            <person name="Merkel B.J."/>
            <person name="Hornburger P."/>
            <person name="Mueller R.-W."/>
            <person name="Bruemmer F."/>
            <person name="Labrenz M."/>
            <person name="Spormann A.M."/>
            <person name="Op den Camp H."/>
            <person name="Overmann J."/>
            <person name="Amann R."/>
            <person name="Jetten M.S.M."/>
            <person name="Mascher T."/>
            <person name="Medema M.H."/>
            <person name="Devos D.P."/>
            <person name="Kaster A.-K."/>
            <person name="Ovreas L."/>
            <person name="Rohde M."/>
            <person name="Galperin M.Y."/>
            <person name="Jogler C."/>
        </authorList>
    </citation>
    <scope>NUCLEOTIDE SEQUENCE [LARGE SCALE GENOMIC DNA]</scope>
    <source>
        <strain evidence="11 12">Poly24</strain>
    </source>
</reference>
<feature type="coiled-coil region" evidence="7">
    <location>
        <begin position="3559"/>
        <end position="3607"/>
    </location>
</feature>
<evidence type="ECO:0000256" key="3">
    <source>
        <dbReference type="ARBA" id="ARBA00022729"/>
    </source>
</evidence>
<dbReference type="SUPFAM" id="SSF51126">
    <property type="entry name" value="Pectin lyase-like"/>
    <property type="match status" value="3"/>
</dbReference>
<dbReference type="SUPFAM" id="SSF49313">
    <property type="entry name" value="Cadherin-like"/>
    <property type="match status" value="1"/>
</dbReference>
<dbReference type="SUPFAM" id="SSF101898">
    <property type="entry name" value="NHL repeat"/>
    <property type="match status" value="1"/>
</dbReference>
<dbReference type="InterPro" id="IPR012332">
    <property type="entry name" value="Autotransporter_pectin_lyase_C"/>
</dbReference>
<keyword evidence="7" id="KW-0175">Coiled coil</keyword>
<dbReference type="Pfam" id="PF17164">
    <property type="entry name" value="DUF5122"/>
    <property type="match status" value="13"/>
</dbReference>
<dbReference type="SUPFAM" id="SSF75011">
    <property type="entry name" value="3-carboxy-cis,cis-mucoante lactonizing enzyme"/>
    <property type="match status" value="1"/>
</dbReference>
<keyword evidence="4" id="KW-0677">Repeat</keyword>
<feature type="domain" description="Calx-beta" evidence="9">
    <location>
        <begin position="2291"/>
        <end position="2389"/>
    </location>
</feature>
<dbReference type="Gene3D" id="2.60.40.10">
    <property type="entry name" value="Immunoglobulins"/>
    <property type="match status" value="4"/>
</dbReference>
<evidence type="ECO:0000313" key="11">
    <source>
        <dbReference type="EMBL" id="QDV68641.1"/>
    </source>
</evidence>
<keyword evidence="6" id="KW-0813">Transport</keyword>
<dbReference type="SUPFAM" id="SSF117074">
    <property type="entry name" value="Hypothetical protein PA1324"/>
    <property type="match status" value="3"/>
</dbReference>
<evidence type="ECO:0000259" key="10">
    <source>
        <dbReference type="SMART" id="SM00736"/>
    </source>
</evidence>
<dbReference type="NCBIfam" id="TIGR02601">
    <property type="entry name" value="autotrns_rpt"/>
    <property type="match status" value="3"/>
</dbReference>
<keyword evidence="12" id="KW-1185">Reference proteome</keyword>
<keyword evidence="2" id="KW-0964">Secreted</keyword>
<dbReference type="InterPro" id="IPR011050">
    <property type="entry name" value="Pectin_lyase_fold/virulence"/>
</dbReference>
<feature type="domain" description="Calx-beta" evidence="9">
    <location>
        <begin position="1956"/>
        <end position="2055"/>
    </location>
</feature>
<evidence type="ECO:0000259" key="9">
    <source>
        <dbReference type="SMART" id="SM00237"/>
    </source>
</evidence>
<feature type="domain" description="Calx-beta" evidence="9">
    <location>
        <begin position="4875"/>
        <end position="4970"/>
    </location>
</feature>
<organism evidence="11 12">
    <name type="scientific">Rosistilla carotiformis</name>
    <dbReference type="NCBI Taxonomy" id="2528017"/>
    <lineage>
        <taxon>Bacteria</taxon>
        <taxon>Pseudomonadati</taxon>
        <taxon>Planctomycetota</taxon>
        <taxon>Planctomycetia</taxon>
        <taxon>Pirellulales</taxon>
        <taxon>Pirellulaceae</taxon>
        <taxon>Rosistilla</taxon>
    </lineage>
</organism>
<dbReference type="InterPro" id="IPR006626">
    <property type="entry name" value="PbH1"/>
</dbReference>
<keyword evidence="5" id="KW-0106">Calcium</keyword>
<evidence type="ECO:0000256" key="6">
    <source>
        <dbReference type="ARBA" id="ARBA00023065"/>
    </source>
</evidence>
<evidence type="ECO:0000256" key="5">
    <source>
        <dbReference type="ARBA" id="ARBA00022837"/>
    </source>
</evidence>
<feature type="domain" description="Calx-beta" evidence="9">
    <location>
        <begin position="4986"/>
        <end position="5081"/>
    </location>
</feature>
<dbReference type="Gene3D" id="2.60.40.2030">
    <property type="match status" value="14"/>
</dbReference>
<feature type="domain" description="Calx-beta" evidence="9">
    <location>
        <begin position="5208"/>
        <end position="5303"/>
    </location>
</feature>
<dbReference type="InterPro" id="IPR051171">
    <property type="entry name" value="CaCA"/>
</dbReference>
<feature type="domain" description="Calx-beta" evidence="9">
    <location>
        <begin position="4764"/>
        <end position="4859"/>
    </location>
</feature>
<dbReference type="InterPro" id="IPR013783">
    <property type="entry name" value="Ig-like_fold"/>
</dbReference>
<keyword evidence="6" id="KW-0406">Ion transport</keyword>
<feature type="domain" description="Dystroglycan-type cadherin-like" evidence="10">
    <location>
        <begin position="5674"/>
        <end position="5773"/>
    </location>
</feature>
<dbReference type="SUPFAM" id="SSF63446">
    <property type="entry name" value="Type I dockerin domain"/>
    <property type="match status" value="1"/>
</dbReference>
<dbReference type="InterPro" id="IPR006644">
    <property type="entry name" value="Cadg"/>
</dbReference>
<feature type="compositionally biased region" description="Acidic residues" evidence="8">
    <location>
        <begin position="5906"/>
        <end position="5920"/>
    </location>
</feature>
<dbReference type="EMBL" id="CP036348">
    <property type="protein sequence ID" value="QDV68641.1"/>
    <property type="molecule type" value="Genomic_DNA"/>
</dbReference>
<proteinExistence type="predicted"/>
<dbReference type="PANTHER" id="PTHR11878:SF65">
    <property type="entry name" value="NA_CA-EXCHANGE PROTEIN, ISOFORM G"/>
    <property type="match status" value="1"/>
</dbReference>
<dbReference type="PANTHER" id="PTHR11878">
    <property type="entry name" value="SODIUM/CALCIUM EXCHANGER"/>
    <property type="match status" value="1"/>
</dbReference>
<feature type="domain" description="Calx-beta" evidence="9">
    <location>
        <begin position="5319"/>
        <end position="5415"/>
    </location>
</feature>
<evidence type="ECO:0000256" key="7">
    <source>
        <dbReference type="SAM" id="Coils"/>
    </source>
</evidence>
<dbReference type="Gene3D" id="2.80.10.50">
    <property type="match status" value="6"/>
</dbReference>
<dbReference type="Pfam" id="PF03160">
    <property type="entry name" value="Calx-beta"/>
    <property type="match status" value="8"/>
</dbReference>
<evidence type="ECO:0000313" key="12">
    <source>
        <dbReference type="Proteomes" id="UP000315082"/>
    </source>
</evidence>
<dbReference type="InterPro" id="IPR015919">
    <property type="entry name" value="Cadherin-like_sf"/>
</dbReference>
<sequence>MLAEQLEDRRMLATVVWDGGGDDAFWSTPANWTNNVAPVSGDQLEFPSGAARLANTNNFATGTAFDSIVFTDAGYTLTGNSIGLANGIDNQSAGTNTFNVPLELTGSQTIQTDGALDIQGTIDLGTHTLTLNDETIPGMMSLSGMISGSGGITKTGSVSRVRLLGDNTYSGITQILEGTIDIFHDEALGAASGATSLSSGATLVLNGVTTAEPFNIGSATITGFGTLSGPTTILANSPTFLSQSNHVLTVSGNITDNGAGHEVRLRPFGADSSVVLSGTGAWSGQTSVSGSGTLRLNAADAIPDASRLFIGSDSPTIVLDGFDETIGSLHGTVGEIDLGTRTLTTGGNELSDDFGGLISGSGGLTKIGTGTQTLSGSNTYSGATSINAGTLYDSGGFGGAIPNGSAVAIASGATLSLDPDIGFDGIGSLAGEGDVVLNGSVSLQNGGDGQSTAFSGVIRGGGHLTQNGSGTLTLSGVNSYTGGTGISAGSIRIGASGAIPDVGEVAVNSGTTLDLNGFDETIGRLRGQNGGGEIALGGGTLTTGDASSSTYNGVISGTGGLVKQGSGIFTLSGANTYTGVTTVQSGRLNMDGSLADGPAASDVVVASGATLGGSGTVNGAVQLNSTAMLSPGSSPGRLTTGDLRLTSGSTFFVEIDGATASTEYDQIVANGTVDLGGATLDAARTYAALLTDTFLIIDNVGSDSVTGTFNGLVEGGVVAIDGTNFQISYLGGDGNDVTLTPMPNVVKGAKFEDLNANGVRDPGEPGLAGWTIFVDTNGNRVLDTGEISDTTDSDGVYTISNVPAGSVDIVEVGKSGWVASLPAPVAASLVEPNPPILARTGISNTTLSGDITADTTLTKAAGPYLITTPVTISGSVTLTVEPGAEVLFAPGAQLVVEGELSAVGTSAAPILFTSSAATPAKGDWNGIDIRNTQGGHVVLEFVTLEYSSTGIQVECCSTTSPAVISDSVFRHNQSGVGGYSGAKVIIERTVFDSNTYGVSSVDKQITDSLFANNAIGIRDGGRTTVWTSTFRNNTIGITGASDMSVYYSRITNNATGVEASFYAGPRLYNNEISNNDIGAILGSGRNDAITVEGNSFHDNTTLNLKTFGTNNKVAANNYWGVTDSAGINATIEDAREDIGLGLVSYEPILTAAPEVTPLLAGSLPVSVSRGETLSNVDFGNYQLTTVSGVKFDDINGDGIKDAGESGLEGWTIYIDTNDNGQLDNFEHRVATASDGTYAFTNLTPGSYRLREVGRAGWINTLPATGFVDLSTTSGSTITDIDFGNHETDRPAPVEIHGVKFNDLDADGIQDAGEPGLSDWTIFLDLNNNRQKDTGEPSTTTADDGSYSFTNLAAGTYSVGEVPQASWQQSFPALETPAPPAAPATTTIDHATISTATTVNGALFEDTTWSLADSPVRVTGDVLVFPDTTLSIDPGVVVLFDSGTRLTVRGHLDAVGTDAAPILLTSSSATPAMNDWNGIQLENTIGGTAELGFVALEYANTAFQVSCCTNSIIPATISDSTFRHNSLVFGGYSGGDVEVFRSLFENNTTVSGGADRTFYDSIFRNNVTALYDADRHTIVNSLFENNDVAISAHASTLVEYSTITGNRIGVTAPAYNGPNLRYNNITANEIGIELTAQFSTAIATNNIFDNAVFNAQNLSVNDRNLAGNYWGTQSALEIANSVHDSADDGSVGTVTVDPYSLQELDATPPEVGFHSLTLGSGEIAVDANFGNFQKITASFSDTTASADEDAGVVQIVAQLAQPLPFDTTVPVTFSGTADLNFDYFASDPNFFFPAGSTTGTLTLAIDDDLRFEGANTVVLTMQPGVGVAPGGTPVHTLTINDNDAIPELSFFTLGVTAAEDAGPIVIEARILAESEVDIRVPILLSGTATNEADDSNDADYAIVATPEILIPAGSLRGSIPLTIIDDTRPELTERIVAEFGTPVGATLSTAVGDPLTHVITIPQNDVPNVSFTASQGSFSENGGQLAATVRLSEPHVLPVTVPYTLVNGLEVTAGDYSVSPIGSIVIAAGETEGVITLTGQDDIIDENNENVTLRLGEPTNAVLGTTRSFVGTIIDDDTSILEFSSSGTTVWENAGPQTVTLTLTPPSATDVTVLLYTTGVKSTGSSRDFDISTTSITFTAGQTSKTLTVDPYADSHNEGDEYGYVRIANSDGVKIGNQDYFRLKIRDDDPYVYMGEGSSISERNQTSTSITMRLTASSNRTVTVPLSYAGSSAGRNRDFTGPSSVTFSPGQTSKTFTIKAKNDSIDEYTEKVKVSIAPPTNATTSSKLKRSETVSVYDDDAQPVASFKVTSYERKEGQGAWVEVRLSRASGKTITVPIGISRYSTATTSDHNFRNRTLTFKPGETIKSFQVRITNDSRSENRERLLLFLSSNTKNAVTDKSRNLFSVYIVPSDACRVLSSSSSNAETVSGTLAVNPRINLKTIGDCRSGFGSSINLSQIPVSDRIFNGQLAVNGGYVVDGTAFFDANFNGIVDYLDLNDNGIQDEGEPSEPVTTTLQDGSFSLDIDSAFDVDGNETLDRDEGRFVLIGGTDGATQLPFVGQFSSVPGQLLLSSISSTIQHLTQLGFDIPQASERVVQAMGMPDGMELDTLDLFEATMDGNADAAVGYARSAELFNATVDAASLFSAAPGAPPSNLLVDLAYAEIALRIQDAGSEIDLANESTVRSLLEGIGFRTGITLSADVIDGAASLIARGNLKIRDLPVATDAAFVEDIVRVEAWMQGALATDLQAVAGGSTDIATVLAAYAGAALDTAVANTPVGDIEVPVIFVNDVVKTEGDDGTTSFDFTVSLTSASKFPVSVDYQTNDDTAEAADGDYTPTSGTLNWAPGESGEQTVSVVVSGDEVAEADERFLLNLFDAENAIVRREVGAGFIINDDAVDYTATHLADQTENQFVVALSEEDVFVIEDDVEVFGGFQAEPWQALLTGQDDIDDTLFLDFSAGTYRSDTITFDGGGGTGFDSAIVSGGDFDTVTVSLTNATDGQTVFDPADSVETVTLNWLGLEPFTFNSVIADMVFELPAGVTSAVLEDMDPTDLVSPGVMRLYSPNSDFEEQIFPNPSGSLTIRGGDGTDTISIASLDPAFTGALNVDADFLGSDDVNVAVDGAINAIADFAVEATSITVNQPITLTDFDVRLAASGDLILNSPIESTNRNVELSSGTTTSVSSNITGNIVLSSGTFDLSNGDNLIGQVSIQDGATVAGGDMIHGNVHVASGGTLAGNQTVTGLITVADGGTLSPGAVSPSGIGTIQASAVKLLPGSLYHVDILWTDSGFSDKIITSAMSNQDGKLSVTLTGSPDAGETFQIIDIRSDAGADETGTVFQGLSEGAIFATEASLFQISYGGDAANYTLTAVAANTVTGTTPSLAAGVIAAGTTELTIDFSRAVDASAGTAPYVLQSVGPDGLLGNDDDLFIDIDSATYDGDSVTLAFAALPESVYRLTIDPFAGIAAIQVQVDEQTGVVNDLQGEIDVLSVLEADLTGQIDQAESELFVTQNTIPIVEGEMNDLQTQQQDVQSLISDQLQQLDIKQLELDDAITNNAPQPEIDRLQTELSDLQSVLDDLLGQDAVLQSQIDDKQTELANLQQRANYLQNQIHQLIPLRDEAIDRRFDMESQLPAEQTQLDLLQQQLANTPPLGGPGGDPIDGDGDGVAGGDFVADFVVDGSGDVGLDPAFGNAGAVTTEFFHNASSSDQAQSLVLQPDGKMVVAGDYGLVRYNPNGSKDISFGYNGVVTFRGYATSVALQSDGKIVVAGYSYNGSNNDFAVARYNADGTPDTTFDSDGILTAAIVGSSNDYARSVAVQSDGKIVVAGSSYNGSNDDFAVARYNADGTPDTTFDSDGVLTTGIGSQSDGAQSVAVQSDGKIVVAGTSYNGSNYDFAVARYNADGTPDTTFDSDGILTTAIGSQSDGAQSVAVQSDGKIVVAGSSYNGSYQDFAVARYNADGTPDTTFDSDGVLTTAIGASHDAAQSVAVQSDGKIVVAGTRYNGSNEEFAVARYNADGTPDTTFDSDGILTTAIGSSNDQAQSVAVQSDGKIVVAGSSYNGSNEDFAVARYNADGTLDTTFGNDGILTTAIGSSSDVAQSVVVQSDGKIVVAGSSYNGSNEEFAVARYNADGTLDTTFDSDGILTTAIGSSSDQAQSVAVQSDGKIVVAGTSYNGSNYDFAVARYNADGTLDTTFDSDGVLTTAIGSSRDYGQSVVVQSDGKIVVAGYSDNGSNYDFAVARYNADGTPDTTFSNDGILTTAIGSSSAYARSVAVQSDGKIVVAGYSDNGSNYDFAVARYNADGTPDTTFDSDGVLTTAIGASHDAAQSVVVQSDGKIVVAGYSYNGSSYDFAVVRYNADGSPDTSFDSDGVMTTAIGSSNDIAQSVAVQSDGKIVVAGYSYNGSNYDFAVIRISSGTTAVGLMSASGRHWDVDGGGHGTGQLLEGTDSVFDGINRLQIGGVDFAPTASATFDDARQTVVTDSTDFAGLNAFREITVPSIGSDDFAQTIEVLENTTGADITTTVRIVGNLGSDGATEVFGTSSGDTAVEVTDQWIGTDDSDESGSPAIVHFIHGPGGLLPSSVDVIDDNIVWKFVVTVPAHETVRLMTLTILADAREDAVAAAENLVTAAGFGGQAAAFLTPEERDSLANFQFQADVEFSAAAASDLEATGSNLPKLLVDGVISEDQTIDVTITGGSADVGDDFTLTTSVTIPAGTYDGTLDSAIDVPIIITDESIVELDETIELTLANPSAGLRIEDADGDSTIQGTHTYTITNDDAASFTIEAVTVNEGDTATFTVSLDHPIDTDVIVDIDFTDGTASAADDASAPQIVTFAAGTTTAQTFTVATTEEDLVELTETFTAALSTSTELGSRTVTASDSATGTIIDDDAASFTIESVTVNEGETATFTVSLDHPIDTDVIVDIDFTNGTASAADYASAAQIVTFAAGTTTAQTFTVATTEEDLVELTEAFTAALSTSTEFGSRTATASDSATGTIIDDDAASFTIESVTVNEGDTATFTVSLDHPIDTDVIVDIDFTNGTASAADYASGAQIVTFAAGTTTAQTFTVATTEEDLVELTESFTAALSTSTEFGSRTVTASDSATGTIIDDDAASFTIEAVTVNEGETAKFTVSLDHPIDTDVIVDIDFTNGTASAADYASAPQIVTFAAGTTTAQTFTVATTEEDLVELTEAFTAALSTATDLGSRNVTASDSATGTIIDDDTASFTIESVTVNEGDTATFTVSLDHPIDTDVIVDIDFTDGTATAADYASAPQIVTFAAGTTTAQTFTVATTEEDLVELTETFTAALSTSTELGSRNATASDSATGTIIDDDAASFTIEAVTINEGETATFTVSLDHPIDTQVVLDIHLNDGTATGGVDFDDALVQLTFDPSSITAQTFDVAIMEDAIDEMDEDYGLLLDTSTDLGTRSVTFGTATGTILDDDEAGFVISPVDGLYVTEAGGTSTVTIQLTSEPTAEVTVQFSSTDATEGLLSIDGVKYAATASLTFDASNWDQPQSIAIQGQDDDRGDGTIEFAIQSDVSSDDPFYDAFPVADLPVISLDDEPVISFSHLLDGYAVVDLTDVTPDGIVIFAWGTEPGSTFLPQFGVTLDIANPTLISLAEGGIDGTTSGVIPVPFTMEGDEFWFQAFEIAPNPQVSNVLPLNIVGSPVVVTANNLAPEPTAELPNFTATVDKPFDFDIVDDPFVDPDSDTSLFYNARQSDGSALPEWLTFDPNRLAFHSDSIPESGQWSITVTATDNGSPVRYSSTTFVLQAVADRSVWQNESNSRDVNGDDRVEPIDALLILNRLNRSNDPLLSHQRVDGASMLDVNGDQRVTPVDALQVINWLNKQNAYVAAELPPSSQLPSKQDEENDEVVSADALDGNLYPDNAPTIRIDAPHATTPVDRLPSNNELEDSESLSEYEETVDSIFAEEF</sequence>
<dbReference type="Pfam" id="PF12951">
    <property type="entry name" value="PATR"/>
    <property type="match status" value="4"/>
</dbReference>
<gene>
    <name evidence="11" type="primary">sdrD_2</name>
    <name evidence="11" type="ORF">Poly24_23530</name>
</gene>
<evidence type="ECO:0000256" key="8">
    <source>
        <dbReference type="SAM" id="MobiDB-lite"/>
    </source>
</evidence>
<dbReference type="Proteomes" id="UP000315082">
    <property type="component" value="Chromosome"/>
</dbReference>
<evidence type="ECO:0000256" key="2">
    <source>
        <dbReference type="ARBA" id="ARBA00022525"/>
    </source>
</evidence>
<dbReference type="InterPro" id="IPR003644">
    <property type="entry name" value="Calx_beta"/>
</dbReference>
<dbReference type="GO" id="GO:0004553">
    <property type="term" value="F:hydrolase activity, hydrolyzing O-glycosyl compounds"/>
    <property type="evidence" value="ECO:0007669"/>
    <property type="project" value="InterPro"/>
</dbReference>
<dbReference type="Gene3D" id="2.160.20.20">
    <property type="match status" value="1"/>
</dbReference>
<accession>A0A518JSW8</accession>
<protein>
    <submittedName>
        <fullName evidence="11">Serine-aspartate repeat-containing protein D</fullName>
    </submittedName>
</protein>
<dbReference type="InterPro" id="IPR038081">
    <property type="entry name" value="CalX-like_sf"/>
</dbReference>
<dbReference type="InterPro" id="IPR013431">
    <property type="entry name" value="Delta_60_rpt"/>
</dbReference>
<evidence type="ECO:0000256" key="4">
    <source>
        <dbReference type="ARBA" id="ARBA00022737"/>
    </source>
</evidence>
<dbReference type="InterPro" id="IPR013425">
    <property type="entry name" value="Autotrns_rpt"/>
</dbReference>
<feature type="region of interest" description="Disordered" evidence="8">
    <location>
        <begin position="5853"/>
        <end position="5920"/>
    </location>
</feature>
<name>A0A518JSW8_9BACT</name>
<dbReference type="GO" id="GO:0000272">
    <property type="term" value="P:polysaccharide catabolic process"/>
    <property type="evidence" value="ECO:0007669"/>
    <property type="project" value="InterPro"/>
</dbReference>